<feature type="domain" description="YknX-like C-terminal permuted SH3-like" evidence="4">
    <location>
        <begin position="331"/>
        <end position="397"/>
    </location>
</feature>
<evidence type="ECO:0000313" key="5">
    <source>
        <dbReference type="EMBL" id="TCV90716.1"/>
    </source>
</evidence>
<keyword evidence="6" id="KW-1185">Reference proteome</keyword>
<keyword evidence="2" id="KW-0175">Coiled coil</keyword>
<reference evidence="5 6" key="1">
    <citation type="submission" date="2019-03" db="EMBL/GenBank/DDBJ databases">
        <title>Genomic Encyclopedia of Type Strains, Phase IV (KMG-IV): sequencing the most valuable type-strain genomes for metagenomic binning, comparative biology and taxonomic classification.</title>
        <authorList>
            <person name="Goeker M."/>
        </authorList>
    </citation>
    <scope>NUCLEOTIDE SEQUENCE [LARGE SCALE GENOMIC DNA]</scope>
    <source>
        <strain evidence="5 6">DSM 100309</strain>
    </source>
</reference>
<dbReference type="Gene3D" id="2.40.50.100">
    <property type="match status" value="1"/>
</dbReference>
<dbReference type="PANTHER" id="PTHR32347:SF29">
    <property type="entry name" value="UPF0194 MEMBRANE PROTEIN YBHG"/>
    <property type="match status" value="1"/>
</dbReference>
<evidence type="ECO:0000256" key="1">
    <source>
        <dbReference type="ARBA" id="ARBA00004196"/>
    </source>
</evidence>
<name>A0A4R3YF18_9PROT</name>
<dbReference type="InterPro" id="IPR050465">
    <property type="entry name" value="UPF0194_transport"/>
</dbReference>
<keyword evidence="3" id="KW-0472">Membrane</keyword>
<dbReference type="EMBL" id="SMCO01000001">
    <property type="protein sequence ID" value="TCV90716.1"/>
    <property type="molecule type" value="Genomic_DNA"/>
</dbReference>
<sequence length="400" mass="43786">MKWTKRAFPLLAVLVIIGIFIWAFLPKPVTVQVAEVTQGAFQQIIEEDGKTRVRERYIVSAPLTGKLQRISLKAGDAIQQNQVVALIVASAPALLDARSERELKERVGAAEAQKEQSTVTVARILATLEKTKADLKRAKQLAANKFISAAQLDQTELDVKINTRELEAAKFAEQAAKHEVAVARAAFQQFHCDADCEKLSGRHWQIRSPVSGRVLKIVQESELVVPIGAPLLEIGNPADLEVVADILSSDAVMIPPGAKVQMKGWGRSEPLLGQVRRIEPSAFTKVSALGVEEQRVNVVIDLTSPPDQWLNLGDGFKVDTQIIVFSTDKATKTPVSSLFRKGNQWAVFVAKNGRAETRTVKIARRSGLDAMVESGLKVGEKVILYPGDLVKDGIKIKPQE</sequence>
<dbReference type="OrthoDB" id="9791520at2"/>
<comment type="subcellular location">
    <subcellularLocation>
        <location evidence="1">Cell envelope</location>
    </subcellularLocation>
</comment>
<proteinExistence type="predicted"/>
<dbReference type="Pfam" id="PF25989">
    <property type="entry name" value="YknX_C"/>
    <property type="match status" value="1"/>
</dbReference>
<accession>A0A4R3YF18</accession>
<dbReference type="GO" id="GO:0030313">
    <property type="term" value="C:cell envelope"/>
    <property type="evidence" value="ECO:0007669"/>
    <property type="project" value="UniProtKB-SubCell"/>
</dbReference>
<evidence type="ECO:0000256" key="3">
    <source>
        <dbReference type="SAM" id="Phobius"/>
    </source>
</evidence>
<organism evidence="5 6">
    <name type="scientific">Sulfurirhabdus autotrophica</name>
    <dbReference type="NCBI Taxonomy" id="1706046"/>
    <lineage>
        <taxon>Bacteria</taxon>
        <taxon>Pseudomonadati</taxon>
        <taxon>Pseudomonadota</taxon>
        <taxon>Betaproteobacteria</taxon>
        <taxon>Nitrosomonadales</taxon>
        <taxon>Sulfuricellaceae</taxon>
        <taxon>Sulfurirhabdus</taxon>
    </lineage>
</organism>
<keyword evidence="3" id="KW-0812">Transmembrane</keyword>
<dbReference type="Proteomes" id="UP000295367">
    <property type="component" value="Unassembled WGS sequence"/>
</dbReference>
<dbReference type="AlphaFoldDB" id="A0A4R3YF18"/>
<dbReference type="RefSeq" id="WP_124947391.1">
    <property type="nucleotide sequence ID" value="NZ_BHVT01000073.1"/>
</dbReference>
<dbReference type="Gene3D" id="2.40.420.20">
    <property type="match status" value="1"/>
</dbReference>
<keyword evidence="3" id="KW-1133">Transmembrane helix</keyword>
<evidence type="ECO:0000256" key="2">
    <source>
        <dbReference type="ARBA" id="ARBA00023054"/>
    </source>
</evidence>
<feature type="transmembrane region" description="Helical" evidence="3">
    <location>
        <begin position="7"/>
        <end position="25"/>
    </location>
</feature>
<evidence type="ECO:0000313" key="6">
    <source>
        <dbReference type="Proteomes" id="UP000295367"/>
    </source>
</evidence>
<dbReference type="PANTHER" id="PTHR32347">
    <property type="entry name" value="EFFLUX SYSTEM COMPONENT YKNX-RELATED"/>
    <property type="match status" value="1"/>
</dbReference>
<comment type="caution">
    <text evidence="5">The sequence shown here is derived from an EMBL/GenBank/DDBJ whole genome shotgun (WGS) entry which is preliminary data.</text>
</comment>
<dbReference type="InterPro" id="IPR058637">
    <property type="entry name" value="YknX-like_C"/>
</dbReference>
<protein>
    <submittedName>
        <fullName evidence="5">HlyD family secretion protein</fullName>
    </submittedName>
</protein>
<evidence type="ECO:0000259" key="4">
    <source>
        <dbReference type="Pfam" id="PF25989"/>
    </source>
</evidence>
<gene>
    <name evidence="5" type="ORF">EDC63_101690</name>
</gene>
<dbReference type="Gene3D" id="1.10.287.470">
    <property type="entry name" value="Helix hairpin bin"/>
    <property type="match status" value="1"/>
</dbReference>